<dbReference type="Gene3D" id="3.40.50.10420">
    <property type="entry name" value="NagB/RpiA/CoA transferase-like"/>
    <property type="match status" value="1"/>
</dbReference>
<dbReference type="STRING" id="280871.TL10_00985"/>
<feature type="binding site" evidence="4">
    <location>
        <position position="57"/>
    </location>
    <ligand>
        <name>substrate</name>
    </ligand>
</feature>
<dbReference type="EMBL" id="JXST01000001">
    <property type="protein sequence ID" value="KIU18935.1"/>
    <property type="molecule type" value="Genomic_DNA"/>
</dbReference>
<organism evidence="6 7">
    <name type="scientific">Mycolicibacterium llatzerense</name>
    <dbReference type="NCBI Taxonomy" id="280871"/>
    <lineage>
        <taxon>Bacteria</taxon>
        <taxon>Bacillati</taxon>
        <taxon>Actinomycetota</taxon>
        <taxon>Actinomycetes</taxon>
        <taxon>Mycobacteriales</taxon>
        <taxon>Mycobacteriaceae</taxon>
        <taxon>Mycolicibacterium</taxon>
    </lineage>
</organism>
<dbReference type="Proteomes" id="UP000032221">
    <property type="component" value="Unassembled WGS sequence"/>
</dbReference>
<evidence type="ECO:0000256" key="3">
    <source>
        <dbReference type="ARBA" id="ARBA00022840"/>
    </source>
</evidence>
<dbReference type="Pfam" id="PF01812">
    <property type="entry name" value="5-FTHF_cyc-lig"/>
    <property type="match status" value="1"/>
</dbReference>
<comment type="similarity">
    <text evidence="1 5">Belongs to the 5-formyltetrahydrofolate cyclo-ligase family.</text>
</comment>
<feature type="binding site" evidence="4">
    <location>
        <position position="52"/>
    </location>
    <ligand>
        <name>substrate</name>
    </ligand>
</feature>
<dbReference type="NCBIfam" id="TIGR02727">
    <property type="entry name" value="MTHFS_bact"/>
    <property type="match status" value="1"/>
</dbReference>
<keyword evidence="5" id="KW-0460">Magnesium</keyword>
<dbReference type="SUPFAM" id="SSF100950">
    <property type="entry name" value="NagB/RpiA/CoA transferase-like"/>
    <property type="match status" value="1"/>
</dbReference>
<gene>
    <name evidence="6" type="ORF">TL10_00985</name>
</gene>
<dbReference type="InterPro" id="IPR024185">
    <property type="entry name" value="FTHF_cligase-like_sf"/>
</dbReference>
<dbReference type="PANTHER" id="PTHR23407:SF1">
    <property type="entry name" value="5-FORMYLTETRAHYDROFOLATE CYCLO-LIGASE"/>
    <property type="match status" value="1"/>
</dbReference>
<comment type="catalytic activity">
    <reaction evidence="5">
        <text>(6S)-5-formyl-5,6,7,8-tetrahydrofolate + ATP = (6R)-5,10-methenyltetrahydrofolate + ADP + phosphate</text>
        <dbReference type="Rhea" id="RHEA:10488"/>
        <dbReference type="ChEBI" id="CHEBI:30616"/>
        <dbReference type="ChEBI" id="CHEBI:43474"/>
        <dbReference type="ChEBI" id="CHEBI:57455"/>
        <dbReference type="ChEBI" id="CHEBI:57457"/>
        <dbReference type="ChEBI" id="CHEBI:456216"/>
        <dbReference type="EC" id="6.3.3.2"/>
    </reaction>
</comment>
<keyword evidence="2 4" id="KW-0547">Nucleotide-binding</keyword>
<dbReference type="PATRIC" id="fig|280871.6.peg.200"/>
<dbReference type="RefSeq" id="WP_043984158.1">
    <property type="nucleotide sequence ID" value="NZ_JXST01000001.1"/>
</dbReference>
<dbReference type="GO" id="GO:0005524">
    <property type="term" value="F:ATP binding"/>
    <property type="evidence" value="ECO:0007669"/>
    <property type="project" value="UniProtKB-KW"/>
</dbReference>
<dbReference type="InterPro" id="IPR002698">
    <property type="entry name" value="FTHF_cligase"/>
</dbReference>
<comment type="cofactor">
    <cofactor evidence="5">
        <name>Mg(2+)</name>
        <dbReference type="ChEBI" id="CHEBI:18420"/>
    </cofactor>
</comment>
<evidence type="ECO:0000256" key="5">
    <source>
        <dbReference type="RuleBase" id="RU361279"/>
    </source>
</evidence>
<evidence type="ECO:0000313" key="7">
    <source>
        <dbReference type="Proteomes" id="UP000032221"/>
    </source>
</evidence>
<dbReference type="GO" id="GO:0046872">
    <property type="term" value="F:metal ion binding"/>
    <property type="evidence" value="ECO:0007669"/>
    <property type="project" value="UniProtKB-KW"/>
</dbReference>
<comment type="caution">
    <text evidence="6">The sequence shown here is derived from an EMBL/GenBank/DDBJ whole genome shotgun (WGS) entry which is preliminary data.</text>
</comment>
<dbReference type="AlphaFoldDB" id="A0A0D1LDX4"/>
<evidence type="ECO:0000313" key="6">
    <source>
        <dbReference type="EMBL" id="KIU18935.1"/>
    </source>
</evidence>
<keyword evidence="5" id="KW-0479">Metal-binding</keyword>
<keyword evidence="3 4" id="KW-0067">ATP-binding</keyword>
<feature type="binding site" evidence="4">
    <location>
        <begin position="8"/>
        <end position="12"/>
    </location>
    <ligand>
        <name>ATP</name>
        <dbReference type="ChEBI" id="CHEBI:30616"/>
    </ligand>
</feature>
<feature type="binding site" evidence="4">
    <location>
        <begin position="134"/>
        <end position="142"/>
    </location>
    <ligand>
        <name>ATP</name>
        <dbReference type="ChEBI" id="CHEBI:30616"/>
    </ligand>
</feature>
<dbReference type="InterPro" id="IPR037171">
    <property type="entry name" value="NagB/RpiA_transferase-like"/>
</dbReference>
<evidence type="ECO:0000256" key="4">
    <source>
        <dbReference type="PIRSR" id="PIRSR006806-1"/>
    </source>
</evidence>
<dbReference type="EC" id="6.3.3.2" evidence="5"/>
<keyword evidence="7" id="KW-1185">Reference proteome</keyword>
<dbReference type="PANTHER" id="PTHR23407">
    <property type="entry name" value="ATPASE INHIBITOR/5-FORMYLTETRAHYDROFOLATE CYCLO-LIGASE"/>
    <property type="match status" value="1"/>
</dbReference>
<proteinExistence type="inferred from homology"/>
<dbReference type="GO" id="GO:0009396">
    <property type="term" value="P:folic acid-containing compound biosynthetic process"/>
    <property type="evidence" value="ECO:0007669"/>
    <property type="project" value="TreeGrafter"/>
</dbReference>
<keyword evidence="6" id="KW-0436">Ligase</keyword>
<dbReference type="GO" id="GO:0030272">
    <property type="term" value="F:5-formyltetrahydrofolate cyclo-ligase activity"/>
    <property type="evidence" value="ECO:0007669"/>
    <property type="project" value="UniProtKB-EC"/>
</dbReference>
<dbReference type="PIRSF" id="PIRSF006806">
    <property type="entry name" value="FTHF_cligase"/>
    <property type="match status" value="1"/>
</dbReference>
<evidence type="ECO:0000256" key="2">
    <source>
        <dbReference type="ARBA" id="ARBA00022741"/>
    </source>
</evidence>
<sequence>MVSPEAGKRDLRSAILRRRRALTPEQRQADAEALTLRVPEVVDPGSIVCAYVPIGTEPGSPTMLDALIEAGARVLLPVTRPDTPLSWGWYRPGHLTEAQFGLLEPATPHLPPDAIGQAGVILIPALAVDRAGVRLGRGAGFYDRSLSLAAPDALLVAVVYDDDLLPELPAEPHDVPMTHALTPRSGLVRLGI</sequence>
<reference evidence="6 7" key="1">
    <citation type="submission" date="2015-01" db="EMBL/GenBank/DDBJ databases">
        <title>Genome sequence of Mycobacterium llatzerense and Mycobacterium immunogenum recovered from brain abscess.</title>
        <authorList>
            <person name="Greninger A.L."/>
            <person name="Langelier C."/>
            <person name="Cunningham G."/>
            <person name="Chiu C.Y."/>
            <person name="Miller S."/>
        </authorList>
    </citation>
    <scope>NUCLEOTIDE SEQUENCE [LARGE SCALE GENOMIC DNA]</scope>
    <source>
        <strain evidence="6 7">CLUC14</strain>
    </source>
</reference>
<dbReference type="GO" id="GO:0035999">
    <property type="term" value="P:tetrahydrofolate interconversion"/>
    <property type="evidence" value="ECO:0007669"/>
    <property type="project" value="TreeGrafter"/>
</dbReference>
<protein>
    <recommendedName>
        <fullName evidence="5">5-formyltetrahydrofolate cyclo-ligase</fullName>
        <ecNumber evidence="5">6.3.3.2</ecNumber>
    </recommendedName>
</protein>
<name>A0A0D1LDX4_9MYCO</name>
<accession>A0A0D1LDX4</accession>
<evidence type="ECO:0000256" key="1">
    <source>
        <dbReference type="ARBA" id="ARBA00010638"/>
    </source>
</evidence>